<dbReference type="FunFam" id="3.40.50.980:FF:000001">
    <property type="entry name" value="Non-ribosomal peptide synthetase"/>
    <property type="match status" value="1"/>
</dbReference>
<dbReference type="PROSITE" id="PS50075">
    <property type="entry name" value="CARRIER"/>
    <property type="match status" value="1"/>
</dbReference>
<evidence type="ECO:0000256" key="1">
    <source>
        <dbReference type="ARBA" id="ARBA00001957"/>
    </source>
</evidence>
<keyword evidence="3" id="KW-0597">Phosphoprotein</keyword>
<dbReference type="Pfam" id="PF00668">
    <property type="entry name" value="Condensation"/>
    <property type="match status" value="1"/>
</dbReference>
<dbReference type="SMART" id="SM00823">
    <property type="entry name" value="PKS_PP"/>
    <property type="match status" value="1"/>
</dbReference>
<dbReference type="InterPro" id="IPR006162">
    <property type="entry name" value="Ppantetheine_attach_site"/>
</dbReference>
<dbReference type="Gene3D" id="1.10.1200.10">
    <property type="entry name" value="ACP-like"/>
    <property type="match status" value="1"/>
</dbReference>
<dbReference type="SMART" id="SM00824">
    <property type="entry name" value="PKS_TE"/>
    <property type="match status" value="1"/>
</dbReference>
<evidence type="ECO:0000256" key="2">
    <source>
        <dbReference type="ARBA" id="ARBA00022450"/>
    </source>
</evidence>
<keyword evidence="2" id="KW-0596">Phosphopantetheine</keyword>
<dbReference type="Gene3D" id="3.30.300.30">
    <property type="match status" value="1"/>
</dbReference>
<dbReference type="InterPro" id="IPR029058">
    <property type="entry name" value="AB_hydrolase_fold"/>
</dbReference>
<dbReference type="GO" id="GO:0009366">
    <property type="term" value="C:enterobactin synthetase complex"/>
    <property type="evidence" value="ECO:0007669"/>
    <property type="project" value="TreeGrafter"/>
</dbReference>
<dbReference type="FunFam" id="3.40.50.12780:FF:000012">
    <property type="entry name" value="Non-ribosomal peptide synthetase"/>
    <property type="match status" value="1"/>
</dbReference>
<dbReference type="InterPro" id="IPR045851">
    <property type="entry name" value="AMP-bd_C_sf"/>
</dbReference>
<dbReference type="SUPFAM" id="SSF47336">
    <property type="entry name" value="ACP-like"/>
    <property type="match status" value="1"/>
</dbReference>
<evidence type="ECO:0000313" key="6">
    <source>
        <dbReference type="EMBL" id="VFK22920.1"/>
    </source>
</evidence>
<dbReference type="InterPro" id="IPR010071">
    <property type="entry name" value="AA_adenyl_dom"/>
</dbReference>
<dbReference type="InterPro" id="IPR001242">
    <property type="entry name" value="Condensation_dom"/>
</dbReference>
<dbReference type="GO" id="GO:0009239">
    <property type="term" value="P:enterobactin biosynthetic process"/>
    <property type="evidence" value="ECO:0007669"/>
    <property type="project" value="TreeGrafter"/>
</dbReference>
<evidence type="ECO:0000259" key="4">
    <source>
        <dbReference type="PROSITE" id="PS50075"/>
    </source>
</evidence>
<comment type="cofactor">
    <cofactor evidence="1">
        <name>pantetheine 4'-phosphate</name>
        <dbReference type="ChEBI" id="CHEBI:47942"/>
    </cofactor>
</comment>
<organism evidence="5">
    <name type="scientific">Candidatus Kentrum sp. LPFa</name>
    <dbReference type="NCBI Taxonomy" id="2126335"/>
    <lineage>
        <taxon>Bacteria</taxon>
        <taxon>Pseudomonadati</taxon>
        <taxon>Pseudomonadota</taxon>
        <taxon>Gammaproteobacteria</taxon>
        <taxon>Candidatus Kentrum</taxon>
    </lineage>
</organism>
<dbReference type="GO" id="GO:0072330">
    <property type="term" value="P:monocarboxylic acid biosynthetic process"/>
    <property type="evidence" value="ECO:0007669"/>
    <property type="project" value="UniProtKB-ARBA"/>
</dbReference>
<dbReference type="InterPro" id="IPR020845">
    <property type="entry name" value="AMP-binding_CS"/>
</dbReference>
<dbReference type="InterPro" id="IPR001031">
    <property type="entry name" value="Thioesterase"/>
</dbReference>
<accession>A0A450VNX8</accession>
<dbReference type="InterPro" id="IPR009081">
    <property type="entry name" value="PP-bd_ACP"/>
</dbReference>
<dbReference type="FunFam" id="1.10.1200.10:FF:000016">
    <property type="entry name" value="Non-ribosomal peptide synthase"/>
    <property type="match status" value="1"/>
</dbReference>
<dbReference type="SUPFAM" id="SSF56801">
    <property type="entry name" value="Acetyl-CoA synthetase-like"/>
    <property type="match status" value="1"/>
</dbReference>
<dbReference type="Gene3D" id="3.40.50.1820">
    <property type="entry name" value="alpha/beta hydrolase"/>
    <property type="match status" value="1"/>
</dbReference>
<dbReference type="InterPro" id="IPR000873">
    <property type="entry name" value="AMP-dep_synth/lig_dom"/>
</dbReference>
<dbReference type="Gene3D" id="3.40.50.980">
    <property type="match status" value="2"/>
</dbReference>
<dbReference type="GO" id="GO:0005829">
    <property type="term" value="C:cytosol"/>
    <property type="evidence" value="ECO:0007669"/>
    <property type="project" value="TreeGrafter"/>
</dbReference>
<dbReference type="PANTHER" id="PTHR45527:SF1">
    <property type="entry name" value="FATTY ACID SYNTHASE"/>
    <property type="match status" value="1"/>
</dbReference>
<dbReference type="PROSITE" id="PS00012">
    <property type="entry name" value="PHOSPHOPANTETHEINE"/>
    <property type="match status" value="1"/>
</dbReference>
<gene>
    <name evidence="5" type="ORF">BECKLPF1236A_GA0070988_1000326</name>
    <name evidence="6" type="ORF">BECKLPF1236C_GA0070990_1000227</name>
</gene>
<dbReference type="SUPFAM" id="SSF53474">
    <property type="entry name" value="alpha/beta-Hydrolases"/>
    <property type="match status" value="1"/>
</dbReference>
<protein>
    <submittedName>
        <fullName evidence="5">Amino acid adenylation domain-containing protein</fullName>
    </submittedName>
</protein>
<dbReference type="InterPro" id="IPR020459">
    <property type="entry name" value="AMP-binding"/>
</dbReference>
<dbReference type="PROSITE" id="PS00455">
    <property type="entry name" value="AMP_BINDING"/>
    <property type="match status" value="1"/>
</dbReference>
<dbReference type="PANTHER" id="PTHR45527">
    <property type="entry name" value="NONRIBOSOMAL PEPTIDE SYNTHETASE"/>
    <property type="match status" value="1"/>
</dbReference>
<feature type="domain" description="Carrier" evidence="4">
    <location>
        <begin position="987"/>
        <end position="1062"/>
    </location>
</feature>
<dbReference type="GO" id="GO:0031177">
    <property type="term" value="F:phosphopantetheine binding"/>
    <property type="evidence" value="ECO:0007669"/>
    <property type="project" value="InterPro"/>
</dbReference>
<proteinExistence type="predicted"/>
<dbReference type="PRINTS" id="PR00154">
    <property type="entry name" value="AMPBINDING"/>
</dbReference>
<dbReference type="CDD" id="cd19531">
    <property type="entry name" value="LCL_NRPS-like"/>
    <property type="match status" value="1"/>
</dbReference>
<dbReference type="Gene3D" id="2.30.38.10">
    <property type="entry name" value="Luciferase, Domain 3"/>
    <property type="match status" value="1"/>
</dbReference>
<dbReference type="InterPro" id="IPR020806">
    <property type="entry name" value="PKS_PP-bd"/>
</dbReference>
<dbReference type="EMBL" id="CAADFM010000003">
    <property type="protein sequence ID" value="VFK06498.1"/>
    <property type="molecule type" value="Genomic_DNA"/>
</dbReference>
<evidence type="ECO:0000256" key="3">
    <source>
        <dbReference type="ARBA" id="ARBA00022553"/>
    </source>
</evidence>
<dbReference type="Pfam" id="PF00501">
    <property type="entry name" value="AMP-binding"/>
    <property type="match status" value="1"/>
</dbReference>
<dbReference type="GO" id="GO:0047527">
    <property type="term" value="F:2,3-dihydroxybenzoate-serine ligase activity"/>
    <property type="evidence" value="ECO:0007669"/>
    <property type="project" value="TreeGrafter"/>
</dbReference>
<dbReference type="InterPro" id="IPR036736">
    <property type="entry name" value="ACP-like_sf"/>
</dbReference>
<dbReference type="NCBIfam" id="TIGR01733">
    <property type="entry name" value="AA-adenyl-dom"/>
    <property type="match status" value="1"/>
</dbReference>
<dbReference type="FunFam" id="2.30.38.10:FF:000001">
    <property type="entry name" value="Non-ribosomal peptide synthetase PvdI"/>
    <property type="match status" value="1"/>
</dbReference>
<dbReference type="Pfam" id="PF00975">
    <property type="entry name" value="Thioesterase"/>
    <property type="match status" value="1"/>
</dbReference>
<sequence>MATTYPLSTGQQGLWFMGQRFPERGLYNVSAAWRLPRGISLTALRRAAERLSARHPAWRATFSEREGTPVQTVHEYLLPDFREIHVADTLGADFKRRLDREAARPFDFEQGPLARWVLFFSERYDPVLLLIVHHAIVDGWSISNLLPELGELYRIETDGLATDPPLPARSHAQFIQEQSDWLESAAGARQKAYWKERLSGNIPLLDLPTDHPRRADPSFDSDCILFPIPPDLREKARKLARDAGVRPLAAWLCVWFVLLHRLSGQETLATSIPVAGRGKAYDGVLGFFVNILPIHAHYAGQETFQAFLRRIADTLESALAHRDCPFQRMTQNVDRDTLSALSQNTFSWQNYNNLGERDTPLVTAFEDVGDIWHVGGMEWELVRLPQQRDETDIQIQLINLPGNQYGALQYSSDLFDRSTIERWVGYFLQLLRGIVANPETPMAELSLLTEIERNRILLEWNDTTMSYPQDKCVHELFQEQAANTPDSVAVIFEKEEIGYGELNARANRLAHRLRALGVGPEVLVGLFVERSVSMIVGLLAILKAGGAYAPLDPEYPADRLAFMAEDAGLAVLLCHEATRERAPECARILDMDAEAAAIAEGSPDNPGRVAEPDNLAYVIYTSGSTGKPKGVMVEHRGLANLARAQMRAFRIRPEDRVLQFSSLNFDASLEQIFSTLLGGAGLVLRGNGIWTVEECLQKVRRNNITIAEFPSVYLHQFLEFYRKNSPSAARFPIKRLVTGGEALGVATVKLCRELGIPLVNTYGPTEATITASNFHLPDNREIAGSIAPIGRPIANTRLYIPDNQMRPLPIGIPGELHIGGAGVVRGYLDRPDLTAERFIPDPFSNDPDARLYRTGDLCRWLPDGNIAYLGRMDTQVKIRGFRIECGEVENALLADDSVREAVVDARGEGMDKQLVAWIVAADGYAALQVGLRAYLRAILREHLPDWMLPSVFLFMDALPLAPSGKIDRRALPDPDSNEFRMRSKYTPARNATQETLCAIFAEALGAIRVGIHDDFFQLGGHSLLATRVVSRIRERLRIELPLRALFQHATPARLATTIEADEKWQPSILLPLKTGGAKPPLFCIHPVGGGAFCYRELADRLPEEIPVYGIQAVGFEGNEASLTDIEAMAARYVQEITALWPGPYNLYGWSFGGVVAFEMARLLQAASREVTLLALADTGHPSRFRGKKAEENEIMAHLLAEAGEVESTSCDEIKNMAPAARRTRLQRQMASASPTDAALERFVHLYRTNSRALATCQLSPWPGDILFLSAAESLALGDNLPDNEPIELPWRGLARDIQRHVVPGNHFTLHRQPNVDEIARILAEYPRA</sequence>
<dbReference type="CDD" id="cd05930">
    <property type="entry name" value="A_NRPS"/>
    <property type="match status" value="1"/>
</dbReference>
<dbReference type="Pfam" id="PF13193">
    <property type="entry name" value="AMP-binding_C"/>
    <property type="match status" value="1"/>
</dbReference>
<dbReference type="Gene3D" id="3.30.559.30">
    <property type="entry name" value="Nonribosomal peptide synthetase, condensation domain"/>
    <property type="match status" value="1"/>
</dbReference>
<dbReference type="EMBL" id="CAADFP010000002">
    <property type="protein sequence ID" value="VFK22920.1"/>
    <property type="molecule type" value="Genomic_DNA"/>
</dbReference>
<dbReference type="GO" id="GO:0043041">
    <property type="term" value="P:amino acid activation for nonribosomal peptide biosynthetic process"/>
    <property type="evidence" value="ECO:0007669"/>
    <property type="project" value="TreeGrafter"/>
</dbReference>
<name>A0A450VNX8_9GAMM</name>
<dbReference type="Pfam" id="PF00550">
    <property type="entry name" value="PP-binding"/>
    <property type="match status" value="1"/>
</dbReference>
<dbReference type="InterPro" id="IPR020802">
    <property type="entry name" value="TesA-like"/>
</dbReference>
<evidence type="ECO:0000313" key="5">
    <source>
        <dbReference type="EMBL" id="VFK06498.1"/>
    </source>
</evidence>
<dbReference type="Gene3D" id="3.30.559.10">
    <property type="entry name" value="Chloramphenicol acetyltransferase-like domain"/>
    <property type="match status" value="1"/>
</dbReference>
<reference evidence="5" key="1">
    <citation type="submission" date="2019-02" db="EMBL/GenBank/DDBJ databases">
        <authorList>
            <person name="Gruber-Vodicka R. H."/>
            <person name="Seah K. B. B."/>
        </authorList>
    </citation>
    <scope>NUCLEOTIDE SEQUENCE</scope>
    <source>
        <strain evidence="5">BECK_S312</strain>
        <strain evidence="6">BECK_S426</strain>
    </source>
</reference>
<dbReference type="SUPFAM" id="SSF52777">
    <property type="entry name" value="CoA-dependent acyltransferases"/>
    <property type="match status" value="2"/>
</dbReference>
<dbReference type="InterPro" id="IPR023213">
    <property type="entry name" value="CAT-like_dom_sf"/>
</dbReference>
<dbReference type="InterPro" id="IPR025110">
    <property type="entry name" value="AMP-bd_C"/>
</dbReference>